<proteinExistence type="predicted"/>
<evidence type="ECO:0000256" key="1">
    <source>
        <dbReference type="SAM" id="SignalP"/>
    </source>
</evidence>
<accession>A0ABR7DWZ3</accession>
<keyword evidence="1" id="KW-0732">Signal</keyword>
<evidence type="ECO:0000313" key="3">
    <source>
        <dbReference type="Proteomes" id="UP000644010"/>
    </source>
</evidence>
<dbReference type="Proteomes" id="UP000644010">
    <property type="component" value="Unassembled WGS sequence"/>
</dbReference>
<dbReference type="EMBL" id="JACOOI010000001">
    <property type="protein sequence ID" value="MBC5641289.1"/>
    <property type="molecule type" value="Genomic_DNA"/>
</dbReference>
<keyword evidence="3" id="KW-1185">Reference proteome</keyword>
<protein>
    <recommendedName>
        <fullName evidence="4">SCP domain-containing protein</fullName>
    </recommendedName>
</protein>
<name>A0ABR7DWZ3_9BACT</name>
<evidence type="ECO:0000313" key="2">
    <source>
        <dbReference type="EMBL" id="MBC5641289.1"/>
    </source>
</evidence>
<organism evidence="2 3">
    <name type="scientific">Parabacteroides segnis</name>
    <dbReference type="NCBI Taxonomy" id="2763058"/>
    <lineage>
        <taxon>Bacteria</taxon>
        <taxon>Pseudomonadati</taxon>
        <taxon>Bacteroidota</taxon>
        <taxon>Bacteroidia</taxon>
        <taxon>Bacteroidales</taxon>
        <taxon>Tannerellaceae</taxon>
        <taxon>Parabacteroides</taxon>
    </lineage>
</organism>
<gene>
    <name evidence="2" type="ORF">H8S77_00095</name>
</gene>
<feature type="chain" id="PRO_5047209399" description="SCP domain-containing protein" evidence="1">
    <location>
        <begin position="24"/>
        <end position="293"/>
    </location>
</feature>
<sequence>MKRGLIYLSVALIGLLMCQCEFNTTESPKTENSEVTTEINAEILTIDQKKNDEINQKNQESWREAKKLQFADSDFLQTKQQMSDDAIAPYDYHTGLVGDKAYNNIVYMKALERVKKHLSVVDGRLVPKLKSGAEIRIAEDLYKFILNVIDSWNQWIKEGKFEIIKTDNGYDIAPVIDDKMQPLSYAKDLTRMGHSERWTAIKEVVDRAPAGTYIHEHFLLNFGTSTLYGEYTGTDSKKRRYSVSDGCGTWGESDPNCIYNYIAYDADINDSQFYIYSLRNSNHQSLASYQLQK</sequence>
<feature type="signal peptide" evidence="1">
    <location>
        <begin position="1"/>
        <end position="23"/>
    </location>
</feature>
<reference evidence="2 3" key="1">
    <citation type="submission" date="2020-08" db="EMBL/GenBank/DDBJ databases">
        <title>Genome public.</title>
        <authorList>
            <person name="Liu C."/>
            <person name="Sun Q."/>
        </authorList>
    </citation>
    <scope>NUCLEOTIDE SEQUENCE [LARGE SCALE GENOMIC DNA]</scope>
    <source>
        <strain evidence="2 3">BX2</strain>
    </source>
</reference>
<evidence type="ECO:0008006" key="4">
    <source>
        <dbReference type="Google" id="ProtNLM"/>
    </source>
</evidence>
<dbReference type="RefSeq" id="WP_186957802.1">
    <property type="nucleotide sequence ID" value="NZ_JACOOI010000001.1"/>
</dbReference>
<comment type="caution">
    <text evidence="2">The sequence shown here is derived from an EMBL/GenBank/DDBJ whole genome shotgun (WGS) entry which is preliminary data.</text>
</comment>